<accession>A0A8X6WT58</accession>
<reference evidence="1" key="1">
    <citation type="submission" date="2020-08" db="EMBL/GenBank/DDBJ databases">
        <title>Multicomponent nature underlies the extraordinary mechanical properties of spider dragline silk.</title>
        <authorList>
            <person name="Kono N."/>
            <person name="Nakamura H."/>
            <person name="Mori M."/>
            <person name="Yoshida Y."/>
            <person name="Ohtoshi R."/>
            <person name="Malay A.D."/>
            <person name="Moran D.A.P."/>
            <person name="Tomita M."/>
            <person name="Numata K."/>
            <person name="Arakawa K."/>
        </authorList>
    </citation>
    <scope>NUCLEOTIDE SEQUENCE</scope>
</reference>
<dbReference type="EMBL" id="BMAV01002172">
    <property type="protein sequence ID" value="GFY40898.1"/>
    <property type="molecule type" value="Genomic_DNA"/>
</dbReference>
<keyword evidence="2" id="KW-1185">Reference proteome</keyword>
<proteinExistence type="predicted"/>
<dbReference type="AlphaFoldDB" id="A0A8X6WT58"/>
<name>A0A8X6WT58_9ARAC</name>
<evidence type="ECO:0000313" key="2">
    <source>
        <dbReference type="Proteomes" id="UP000886998"/>
    </source>
</evidence>
<organism evidence="1 2">
    <name type="scientific">Trichonephila inaurata madagascariensis</name>
    <dbReference type="NCBI Taxonomy" id="2747483"/>
    <lineage>
        <taxon>Eukaryota</taxon>
        <taxon>Metazoa</taxon>
        <taxon>Ecdysozoa</taxon>
        <taxon>Arthropoda</taxon>
        <taxon>Chelicerata</taxon>
        <taxon>Arachnida</taxon>
        <taxon>Araneae</taxon>
        <taxon>Araneomorphae</taxon>
        <taxon>Entelegynae</taxon>
        <taxon>Araneoidea</taxon>
        <taxon>Nephilidae</taxon>
        <taxon>Trichonephila</taxon>
        <taxon>Trichonephila inaurata</taxon>
    </lineage>
</organism>
<gene>
    <name evidence="1" type="ORF">TNIN_362231</name>
</gene>
<sequence>VPLEYMLATGFLQPKDITLALERRGDIPLVKEKQ</sequence>
<protein>
    <submittedName>
        <fullName evidence="1">Uncharacterized protein</fullName>
    </submittedName>
</protein>
<evidence type="ECO:0000313" key="1">
    <source>
        <dbReference type="EMBL" id="GFY40898.1"/>
    </source>
</evidence>
<dbReference type="Proteomes" id="UP000886998">
    <property type="component" value="Unassembled WGS sequence"/>
</dbReference>
<feature type="non-terminal residue" evidence="1">
    <location>
        <position position="1"/>
    </location>
</feature>
<comment type="caution">
    <text evidence="1">The sequence shown here is derived from an EMBL/GenBank/DDBJ whole genome shotgun (WGS) entry which is preliminary data.</text>
</comment>